<organism evidence="1 2">
    <name type="scientific">Streptomyces misionensis</name>
    <dbReference type="NCBI Taxonomy" id="67331"/>
    <lineage>
        <taxon>Bacteria</taxon>
        <taxon>Bacillati</taxon>
        <taxon>Actinomycetota</taxon>
        <taxon>Actinomycetes</taxon>
        <taxon>Kitasatosporales</taxon>
        <taxon>Streptomycetaceae</taxon>
        <taxon>Streptomyces</taxon>
    </lineage>
</organism>
<accession>A0A1H4M1V8</accession>
<dbReference type="EMBL" id="FNTD01000004">
    <property type="protein sequence ID" value="SEB76768.1"/>
    <property type="molecule type" value="Genomic_DNA"/>
</dbReference>
<name>A0A1H4M1V8_9ACTN</name>
<protein>
    <submittedName>
        <fullName evidence="1">Uncharacterized protein</fullName>
    </submittedName>
</protein>
<sequence>MKSHPGGIDLVSDPWITAVPFKDRADSCGRGPHSDWARAAVGVAERLRVAGASAVHGRAEREGAA</sequence>
<evidence type="ECO:0000313" key="2">
    <source>
        <dbReference type="Proteomes" id="UP000182375"/>
    </source>
</evidence>
<dbReference type="Proteomes" id="UP000182375">
    <property type="component" value="Unassembled WGS sequence"/>
</dbReference>
<evidence type="ECO:0000313" key="1">
    <source>
        <dbReference type="EMBL" id="SEB76768.1"/>
    </source>
</evidence>
<reference evidence="1 2" key="1">
    <citation type="submission" date="2016-10" db="EMBL/GenBank/DDBJ databases">
        <authorList>
            <person name="de Groot N.N."/>
        </authorList>
    </citation>
    <scope>NUCLEOTIDE SEQUENCE [LARGE SCALE GENOMIC DNA]</scope>
    <source>
        <strain evidence="1 2">DSM 40306</strain>
    </source>
</reference>
<gene>
    <name evidence="1" type="ORF">SAMN04490357_0340</name>
</gene>
<dbReference type="AlphaFoldDB" id="A0A1H4M1V8"/>
<proteinExistence type="predicted"/>